<name>A0ABS5VSE7_9BACT</name>
<keyword evidence="1" id="KW-1133">Transmembrane helix</keyword>
<keyword evidence="1" id="KW-0812">Transmembrane</keyword>
<protein>
    <recommendedName>
        <fullName evidence="4">DUF3784 domain-containing protein</fullName>
    </recommendedName>
</protein>
<comment type="caution">
    <text evidence="2">The sequence shown here is derived from an EMBL/GenBank/DDBJ whole genome shotgun (WGS) entry which is preliminary data.</text>
</comment>
<feature type="transmembrane region" description="Helical" evidence="1">
    <location>
        <begin position="12"/>
        <end position="34"/>
    </location>
</feature>
<evidence type="ECO:0000256" key="1">
    <source>
        <dbReference type="SAM" id="Phobius"/>
    </source>
</evidence>
<feature type="transmembrane region" description="Helical" evidence="1">
    <location>
        <begin position="55"/>
        <end position="78"/>
    </location>
</feature>
<keyword evidence="1" id="KW-0472">Membrane</keyword>
<sequence>MKETLQVFLYYSLLIIGGSFLLFYPAVLVANIMSLAAPRHKDEIIKNTKSRLKHVFFRFLIAVTTAYPIIYFICYLLSKKALEVNDYITSIQWASPGAIFTLGLFFYLKRKG</sequence>
<keyword evidence="3" id="KW-1185">Reference proteome</keyword>
<dbReference type="RefSeq" id="WP_254153679.1">
    <property type="nucleotide sequence ID" value="NZ_JAHESD010000019.1"/>
</dbReference>
<accession>A0ABS5VSE7</accession>
<proteinExistence type="predicted"/>
<evidence type="ECO:0000313" key="2">
    <source>
        <dbReference type="EMBL" id="MBT1703717.1"/>
    </source>
</evidence>
<organism evidence="2 3">
    <name type="scientific">Chryseosolibacter indicus</name>
    <dbReference type="NCBI Taxonomy" id="2782351"/>
    <lineage>
        <taxon>Bacteria</taxon>
        <taxon>Pseudomonadati</taxon>
        <taxon>Bacteroidota</taxon>
        <taxon>Cytophagia</taxon>
        <taxon>Cytophagales</taxon>
        <taxon>Chryseotaleaceae</taxon>
        <taxon>Chryseosolibacter</taxon>
    </lineage>
</organism>
<evidence type="ECO:0008006" key="4">
    <source>
        <dbReference type="Google" id="ProtNLM"/>
    </source>
</evidence>
<feature type="transmembrane region" description="Helical" evidence="1">
    <location>
        <begin position="90"/>
        <end position="108"/>
    </location>
</feature>
<gene>
    <name evidence="2" type="ORF">KK060_10525</name>
</gene>
<evidence type="ECO:0000313" key="3">
    <source>
        <dbReference type="Proteomes" id="UP000772618"/>
    </source>
</evidence>
<reference evidence="2 3" key="1">
    <citation type="submission" date="2021-05" db="EMBL/GenBank/DDBJ databases">
        <title>A Polyphasic approach of four new species of the genus Ohtaekwangia: Ohtaekwangia histidinii sp. nov., Ohtaekwangia cretensis sp. nov., Ohtaekwangia indiensis sp. nov., Ohtaekwangia reichenbachii sp. nov. from diverse environment.</title>
        <authorList>
            <person name="Octaviana S."/>
        </authorList>
    </citation>
    <scope>NUCLEOTIDE SEQUENCE [LARGE SCALE GENOMIC DNA]</scope>
    <source>
        <strain evidence="2 3">PWU20</strain>
    </source>
</reference>
<dbReference type="EMBL" id="JAHESD010000019">
    <property type="protein sequence ID" value="MBT1703717.1"/>
    <property type="molecule type" value="Genomic_DNA"/>
</dbReference>
<dbReference type="Proteomes" id="UP000772618">
    <property type="component" value="Unassembled WGS sequence"/>
</dbReference>